<evidence type="ECO:0000313" key="2">
    <source>
        <dbReference type="EMBL" id="CAB4803713.1"/>
    </source>
</evidence>
<reference evidence="2" key="1">
    <citation type="submission" date="2020-05" db="EMBL/GenBank/DDBJ databases">
        <authorList>
            <person name="Chiriac C."/>
            <person name="Salcher M."/>
            <person name="Ghai R."/>
            <person name="Kavagutti S V."/>
        </authorList>
    </citation>
    <scope>NUCLEOTIDE SEQUENCE</scope>
</reference>
<evidence type="ECO:0000256" key="1">
    <source>
        <dbReference type="SAM" id="MobiDB-lite"/>
    </source>
</evidence>
<proteinExistence type="predicted"/>
<accession>A0A6J6Y6J7</accession>
<organism evidence="2">
    <name type="scientific">freshwater metagenome</name>
    <dbReference type="NCBI Taxonomy" id="449393"/>
    <lineage>
        <taxon>unclassified sequences</taxon>
        <taxon>metagenomes</taxon>
        <taxon>ecological metagenomes</taxon>
    </lineage>
</organism>
<gene>
    <name evidence="2" type="ORF">UFOPK3026_00695</name>
</gene>
<dbReference type="AlphaFoldDB" id="A0A6J6Y6J7"/>
<name>A0A6J6Y6J7_9ZZZZ</name>
<dbReference type="EMBL" id="CAFAAP010000089">
    <property type="protein sequence ID" value="CAB4803713.1"/>
    <property type="molecule type" value="Genomic_DNA"/>
</dbReference>
<sequence length="81" mass="8901">MWMAVSPFLQPEEGETVSEELVRFRTVGDATCTAAIESSAVSIDQVIAETSVARITERGATRADDRISEAGMEDRKRTGYF</sequence>
<feature type="region of interest" description="Disordered" evidence="1">
    <location>
        <begin position="60"/>
        <end position="81"/>
    </location>
</feature>
<protein>
    <submittedName>
        <fullName evidence="2">Unannotated protein</fullName>
    </submittedName>
</protein>